<sequence length="355" mass="37930">MAYKLLVGGYTQGGLRVVTFDPSNNKLDLQSTGIPVGPDPSWIVQHPRDSSLILATSEVEDGKLHVIRLKDGEELSGEVLTSVSSGGTYPAHLLVLDDSIVTGNYMGGSILDIPYSLGPVSVKDHGSEKAQGVHIQFSGTGPNPDRQESSHPHEVYLHGNELLIPDLGADKTWRLVKGDSGWEIKGAIEYPAGSGPRHVLIHDGILYTVLELSNEIALHKFVALPETPSPIAVLSTFASGSPADPSMLAAEILLSPDKRFIYVSNRNDPSPEGDTLAVYTVHSDKQECKLVNEIRTGVKHARGMKFSKDGTYLAVAGSHTGSLKIFKVVEGSSNGEVTAVASVEGLEKPTAVVWL</sequence>
<dbReference type="PANTHER" id="PTHR30344:SF7">
    <property type="entry name" value="DUF2415 DOMAIN-CONTAINING PROTEIN"/>
    <property type="match status" value="1"/>
</dbReference>
<organism evidence="2 3">
    <name type="scientific">Serendipita indica (strain DSM 11827)</name>
    <name type="common">Root endophyte fungus</name>
    <name type="synonym">Piriformospora indica</name>
    <dbReference type="NCBI Taxonomy" id="1109443"/>
    <lineage>
        <taxon>Eukaryota</taxon>
        <taxon>Fungi</taxon>
        <taxon>Dikarya</taxon>
        <taxon>Basidiomycota</taxon>
        <taxon>Agaricomycotina</taxon>
        <taxon>Agaricomycetes</taxon>
        <taxon>Sebacinales</taxon>
        <taxon>Serendipitaceae</taxon>
        <taxon>Serendipita</taxon>
    </lineage>
</organism>
<comment type="caution">
    <text evidence="2">The sequence shown here is derived from an EMBL/GenBank/DDBJ whole genome shotgun (WGS) entry which is preliminary data.</text>
</comment>
<name>G4U2E6_SERID</name>
<dbReference type="OrthoDB" id="9972196at2759"/>
<dbReference type="Pfam" id="PF10282">
    <property type="entry name" value="Lactonase"/>
    <property type="match status" value="1"/>
</dbReference>
<dbReference type="SUPFAM" id="SSF51004">
    <property type="entry name" value="C-terminal (heme d1) domain of cytochrome cd1-nitrite reductase"/>
    <property type="match status" value="1"/>
</dbReference>
<evidence type="ECO:0008006" key="4">
    <source>
        <dbReference type="Google" id="ProtNLM"/>
    </source>
</evidence>
<dbReference type="GO" id="GO:0017057">
    <property type="term" value="F:6-phosphogluconolactonase activity"/>
    <property type="evidence" value="ECO:0007669"/>
    <property type="project" value="TreeGrafter"/>
</dbReference>
<gene>
    <name evidence="2" type="ORF">PIIN_02989</name>
</gene>
<reference evidence="2 3" key="1">
    <citation type="journal article" date="2011" name="PLoS Pathog.">
        <title>Endophytic Life Strategies Decoded by Genome and Transcriptome Analyses of the Mutualistic Root Symbiont Piriformospora indica.</title>
        <authorList>
            <person name="Zuccaro A."/>
            <person name="Lahrmann U."/>
            <person name="Guldener U."/>
            <person name="Langen G."/>
            <person name="Pfiffi S."/>
            <person name="Biedenkopf D."/>
            <person name="Wong P."/>
            <person name="Samans B."/>
            <person name="Grimm C."/>
            <person name="Basiewicz M."/>
            <person name="Murat C."/>
            <person name="Martin F."/>
            <person name="Kogel K.H."/>
        </authorList>
    </citation>
    <scope>NUCLEOTIDE SEQUENCE [LARGE SCALE GENOMIC DNA]</scope>
    <source>
        <strain evidence="2 3">DSM 11827</strain>
    </source>
</reference>
<dbReference type="InterPro" id="IPR019405">
    <property type="entry name" value="Lactonase_7-beta_prop"/>
</dbReference>
<dbReference type="Proteomes" id="UP000007148">
    <property type="component" value="Unassembled WGS sequence"/>
</dbReference>
<accession>G4U2E6</accession>
<protein>
    <recommendedName>
        <fullName evidence="4">6-phosphogluconolactonase</fullName>
    </recommendedName>
</protein>
<dbReference type="EMBL" id="CAFZ01001869">
    <property type="protein sequence ID" value="CCA77767.1"/>
    <property type="molecule type" value="Genomic_DNA"/>
</dbReference>
<comment type="similarity">
    <text evidence="1">Belongs to the cycloisomerase 2 family.</text>
</comment>
<dbReference type="PANTHER" id="PTHR30344">
    <property type="entry name" value="6-PHOSPHOGLUCONOLACTONASE-RELATED"/>
    <property type="match status" value="1"/>
</dbReference>
<dbReference type="Gene3D" id="2.130.10.10">
    <property type="entry name" value="YVTN repeat-like/Quinoprotein amine dehydrogenase"/>
    <property type="match status" value="1"/>
</dbReference>
<dbReference type="InterPro" id="IPR011048">
    <property type="entry name" value="Haem_d1_sf"/>
</dbReference>
<dbReference type="OMA" id="VGFHPSW"/>
<keyword evidence="3" id="KW-1185">Reference proteome</keyword>
<dbReference type="InParanoid" id="G4U2E6"/>
<dbReference type="InterPro" id="IPR050282">
    <property type="entry name" value="Cycloisomerase_2"/>
</dbReference>
<evidence type="ECO:0000313" key="2">
    <source>
        <dbReference type="EMBL" id="CCA77767.1"/>
    </source>
</evidence>
<proteinExistence type="inferred from homology"/>
<dbReference type="HOGENOM" id="CLU_038716_1_0_1"/>
<dbReference type="AlphaFoldDB" id="G4U2E6"/>
<evidence type="ECO:0000256" key="1">
    <source>
        <dbReference type="ARBA" id="ARBA00005564"/>
    </source>
</evidence>
<dbReference type="eggNOG" id="ENOG502S3WY">
    <property type="taxonomic scope" value="Eukaryota"/>
</dbReference>
<evidence type="ECO:0000313" key="3">
    <source>
        <dbReference type="Proteomes" id="UP000007148"/>
    </source>
</evidence>
<dbReference type="STRING" id="1109443.G4U2E6"/>
<dbReference type="InterPro" id="IPR015943">
    <property type="entry name" value="WD40/YVTN_repeat-like_dom_sf"/>
</dbReference>